<dbReference type="RefSeq" id="WP_006972928.1">
    <property type="nucleotide sequence ID" value="NZ_ABCS01000038.1"/>
</dbReference>
<comment type="caution">
    <text evidence="1">The sequence shown here is derived from an EMBL/GenBank/DDBJ whole genome shotgun (WGS) entry which is preliminary data.</text>
</comment>
<organism evidence="1 2">
    <name type="scientific">Plesiocystis pacifica SIR-1</name>
    <dbReference type="NCBI Taxonomy" id="391625"/>
    <lineage>
        <taxon>Bacteria</taxon>
        <taxon>Pseudomonadati</taxon>
        <taxon>Myxococcota</taxon>
        <taxon>Polyangia</taxon>
        <taxon>Nannocystales</taxon>
        <taxon>Nannocystaceae</taxon>
        <taxon>Plesiocystis</taxon>
    </lineage>
</organism>
<reference evidence="1 2" key="1">
    <citation type="submission" date="2007-06" db="EMBL/GenBank/DDBJ databases">
        <authorList>
            <person name="Shimkets L."/>
            <person name="Ferriera S."/>
            <person name="Johnson J."/>
            <person name="Kravitz S."/>
            <person name="Beeson K."/>
            <person name="Sutton G."/>
            <person name="Rogers Y.-H."/>
            <person name="Friedman R."/>
            <person name="Frazier M."/>
            <person name="Venter J.C."/>
        </authorList>
    </citation>
    <scope>NUCLEOTIDE SEQUENCE [LARGE SCALE GENOMIC DNA]</scope>
    <source>
        <strain evidence="1 2">SIR-1</strain>
    </source>
</reference>
<dbReference type="EMBL" id="ABCS01000038">
    <property type="protein sequence ID" value="EDM77924.1"/>
    <property type="molecule type" value="Genomic_DNA"/>
</dbReference>
<sequence length="154" mass="16326">MTEAEILADTAGYCLARLANLAIIVWRQTPTVERARLVCDTFPKIASGQGLAVLTVLRDGVGPPDGGVRKVFDQTILELDSQILGNALVIEFGGVRGSLVRAVTRTLTVVSRSSFPIETFSTTAAAAEWLPEIMAQRGGMVVEADTIAGALARL</sequence>
<accession>A6G883</accession>
<proteinExistence type="predicted"/>
<gene>
    <name evidence="1" type="ORF">PPSIR1_01854</name>
</gene>
<evidence type="ECO:0000313" key="2">
    <source>
        <dbReference type="Proteomes" id="UP000005801"/>
    </source>
</evidence>
<dbReference type="AlphaFoldDB" id="A6G883"/>
<dbReference type="Proteomes" id="UP000005801">
    <property type="component" value="Unassembled WGS sequence"/>
</dbReference>
<evidence type="ECO:0000313" key="1">
    <source>
        <dbReference type="EMBL" id="EDM77924.1"/>
    </source>
</evidence>
<protein>
    <submittedName>
        <fullName evidence="1">Uncharacterized protein</fullName>
    </submittedName>
</protein>
<name>A6G883_9BACT</name>
<keyword evidence="2" id="KW-1185">Reference proteome</keyword>